<evidence type="ECO:0000256" key="1">
    <source>
        <dbReference type="ARBA" id="ARBA00004477"/>
    </source>
</evidence>
<proteinExistence type="inferred from homology"/>
<dbReference type="GO" id="GO:0042765">
    <property type="term" value="C:GPI-anchor transamidase complex"/>
    <property type="evidence" value="ECO:0007669"/>
    <property type="project" value="InterPro"/>
</dbReference>
<reference evidence="10" key="1">
    <citation type="submission" date="2023-08" db="EMBL/GenBank/DDBJ databases">
        <authorList>
            <person name="Chen Y."/>
            <person name="Shah S."/>
            <person name="Dougan E. K."/>
            <person name="Thang M."/>
            <person name="Chan C."/>
        </authorList>
    </citation>
    <scope>NUCLEOTIDE SEQUENCE</scope>
</reference>
<keyword evidence="4" id="KW-0337">GPI-anchor biosynthesis</keyword>
<dbReference type="PANTHER" id="PTHR13121">
    <property type="entry name" value="GPI TRANSAMIDASE COMPONENT PIG-U"/>
    <property type="match status" value="1"/>
</dbReference>
<evidence type="ECO:0000256" key="8">
    <source>
        <dbReference type="ARBA" id="ARBA00023136"/>
    </source>
</evidence>
<evidence type="ECO:0000256" key="7">
    <source>
        <dbReference type="ARBA" id="ARBA00022989"/>
    </source>
</evidence>
<comment type="caution">
    <text evidence="10">The sequence shown here is derived from an EMBL/GenBank/DDBJ whole genome shotgun (WGS) entry which is preliminary data.</text>
</comment>
<evidence type="ECO:0000313" key="10">
    <source>
        <dbReference type="EMBL" id="CAJ1373761.1"/>
    </source>
</evidence>
<dbReference type="AlphaFoldDB" id="A0AA36HRL4"/>
<accession>A0AA36HRL4</accession>
<keyword evidence="6" id="KW-0256">Endoplasmic reticulum</keyword>
<protein>
    <submittedName>
        <fullName evidence="10">Uncharacterized protein</fullName>
    </submittedName>
</protein>
<dbReference type="EMBL" id="CAUJNA010000215">
    <property type="protein sequence ID" value="CAJ1373761.1"/>
    <property type="molecule type" value="Genomic_DNA"/>
</dbReference>
<evidence type="ECO:0000256" key="3">
    <source>
        <dbReference type="ARBA" id="ARBA00010026"/>
    </source>
</evidence>
<name>A0AA36HRL4_9DINO</name>
<dbReference type="Proteomes" id="UP001178507">
    <property type="component" value="Unassembled WGS sequence"/>
</dbReference>
<evidence type="ECO:0000256" key="5">
    <source>
        <dbReference type="ARBA" id="ARBA00022692"/>
    </source>
</evidence>
<organism evidence="10 11">
    <name type="scientific">Effrenium voratum</name>
    <dbReference type="NCBI Taxonomy" id="2562239"/>
    <lineage>
        <taxon>Eukaryota</taxon>
        <taxon>Sar</taxon>
        <taxon>Alveolata</taxon>
        <taxon>Dinophyceae</taxon>
        <taxon>Suessiales</taxon>
        <taxon>Symbiodiniaceae</taxon>
        <taxon>Effrenium</taxon>
    </lineage>
</organism>
<keyword evidence="11" id="KW-1185">Reference proteome</keyword>
<comment type="pathway">
    <text evidence="2">Glycolipid biosynthesis; glycosylphosphatidylinositol-anchor biosynthesis.</text>
</comment>
<feature type="transmembrane region" description="Helical" evidence="9">
    <location>
        <begin position="119"/>
        <end position="141"/>
    </location>
</feature>
<feature type="transmembrane region" description="Helical" evidence="9">
    <location>
        <begin position="56"/>
        <end position="73"/>
    </location>
</feature>
<keyword evidence="7 9" id="KW-1133">Transmembrane helix</keyword>
<dbReference type="GO" id="GO:0016255">
    <property type="term" value="P:attachment of GPI anchor to protein"/>
    <property type="evidence" value="ECO:0007669"/>
    <property type="project" value="InterPro"/>
</dbReference>
<keyword evidence="5 9" id="KW-0812">Transmembrane</keyword>
<comment type="subcellular location">
    <subcellularLocation>
        <location evidence="1">Endoplasmic reticulum membrane</location>
        <topology evidence="1">Multi-pass membrane protein</topology>
    </subcellularLocation>
</comment>
<dbReference type="GO" id="GO:0006506">
    <property type="term" value="P:GPI anchor biosynthetic process"/>
    <property type="evidence" value="ECO:0007669"/>
    <property type="project" value="UniProtKB-KW"/>
</dbReference>
<evidence type="ECO:0000256" key="4">
    <source>
        <dbReference type="ARBA" id="ARBA00022502"/>
    </source>
</evidence>
<feature type="transmembrane region" description="Helical" evidence="9">
    <location>
        <begin position="220"/>
        <end position="241"/>
    </location>
</feature>
<dbReference type="PANTHER" id="PTHR13121:SF0">
    <property type="entry name" value="PHOSPHATIDYLINOSITOL GLYCAN ANCHOR BIOSYNTHESIS CLASS U PROTEIN"/>
    <property type="match status" value="1"/>
</dbReference>
<evidence type="ECO:0000313" key="11">
    <source>
        <dbReference type="Proteomes" id="UP001178507"/>
    </source>
</evidence>
<keyword evidence="8 9" id="KW-0472">Membrane</keyword>
<comment type="similarity">
    <text evidence="3">Belongs to the PIGU family.</text>
</comment>
<dbReference type="InterPro" id="IPR009600">
    <property type="entry name" value="PIG-U"/>
</dbReference>
<evidence type="ECO:0000256" key="9">
    <source>
        <dbReference type="SAM" id="Phobius"/>
    </source>
</evidence>
<dbReference type="Pfam" id="PF06728">
    <property type="entry name" value="PIG-U"/>
    <property type="match status" value="1"/>
</dbReference>
<evidence type="ECO:0000256" key="6">
    <source>
        <dbReference type="ARBA" id="ARBA00022824"/>
    </source>
</evidence>
<gene>
    <name evidence="10" type="ORF">EVOR1521_LOCUS3498</name>
</gene>
<sequence length="296" mass="31435">MLEEHLELNSPVTSHVRLKEGLFYLSNGISPYAGDTCHQPPLVLLFLQQLDQVGPLAHFSFLVLVDLATALLLRQLAVKYRSAFQAAPGWAAASIPLVASQEKVPSLLVAEGIEDVLSPAFVGLFYLLNPLTVASCAALSLQNLQHLAFLTAAASAAAGKGGLSALGVALSLYVCPFTSVLLLLPCAALTYQAHRQKEEAVREHGKYVPSAQDKSVNCGFLAYSALFCLVSLGLFACLLGISCAAMGGELQFLEASFLSVLSVRDLTPNTGLFWYMFIEAVRGSKAPAFLGGVGDM</sequence>
<feature type="transmembrane region" description="Helical" evidence="9">
    <location>
        <begin position="162"/>
        <end position="184"/>
    </location>
</feature>
<evidence type="ECO:0000256" key="2">
    <source>
        <dbReference type="ARBA" id="ARBA00004687"/>
    </source>
</evidence>